<name>A0ABN0WTF7_9ALTE</name>
<reference evidence="2 3" key="1">
    <citation type="journal article" date="2019" name="Int. J. Syst. Evol. Microbiol.">
        <title>The Global Catalogue of Microorganisms (GCM) 10K type strain sequencing project: providing services to taxonomists for standard genome sequencing and annotation.</title>
        <authorList>
            <consortium name="The Broad Institute Genomics Platform"/>
            <consortium name="The Broad Institute Genome Sequencing Center for Infectious Disease"/>
            <person name="Wu L."/>
            <person name="Ma J."/>
        </authorList>
    </citation>
    <scope>NUCLEOTIDE SEQUENCE [LARGE SCALE GENOMIC DNA]</scope>
    <source>
        <strain evidence="2 3">JCM 13378</strain>
    </source>
</reference>
<dbReference type="InterPro" id="IPR008274">
    <property type="entry name" value="AldOxase/xan_DH_MoCoBD1"/>
</dbReference>
<dbReference type="PIRSF" id="PIRSF036389">
    <property type="entry name" value="IOR_B"/>
    <property type="match status" value="1"/>
</dbReference>
<dbReference type="Pfam" id="PF20256">
    <property type="entry name" value="MoCoBD_2"/>
    <property type="match status" value="2"/>
</dbReference>
<evidence type="ECO:0000259" key="1">
    <source>
        <dbReference type="SMART" id="SM01008"/>
    </source>
</evidence>
<dbReference type="PANTHER" id="PTHR47495">
    <property type="entry name" value="ALDEHYDE DEHYDROGENASE"/>
    <property type="match status" value="1"/>
</dbReference>
<accession>A0ABN0WTF7</accession>
<proteinExistence type="predicted"/>
<dbReference type="SUPFAM" id="SSF56003">
    <property type="entry name" value="Molybdenum cofactor-binding domain"/>
    <property type="match status" value="2"/>
</dbReference>
<dbReference type="InterPro" id="IPR046867">
    <property type="entry name" value="AldOxase/xan_DH_MoCoBD2"/>
</dbReference>
<dbReference type="SUPFAM" id="SSF54665">
    <property type="entry name" value="CO dehydrogenase molybdoprotein N-domain-like"/>
    <property type="match status" value="1"/>
</dbReference>
<dbReference type="Gene3D" id="3.90.1170.50">
    <property type="entry name" value="Aldehyde oxidase/xanthine dehydrogenase, a/b hammerhead"/>
    <property type="match status" value="1"/>
</dbReference>
<dbReference type="Pfam" id="PF02738">
    <property type="entry name" value="MoCoBD_1"/>
    <property type="match status" value="1"/>
</dbReference>
<dbReference type="InterPro" id="IPR000674">
    <property type="entry name" value="Ald_Oxase/Xan_DH_a/b"/>
</dbReference>
<evidence type="ECO:0000313" key="3">
    <source>
        <dbReference type="Proteomes" id="UP001501757"/>
    </source>
</evidence>
<protein>
    <submittedName>
        <fullName evidence="2">Xanthine dehydrogenase family protein molybdopterin-binding subunit</fullName>
    </submittedName>
</protein>
<dbReference type="Proteomes" id="UP001501757">
    <property type="component" value="Unassembled WGS sequence"/>
</dbReference>
<evidence type="ECO:0000313" key="2">
    <source>
        <dbReference type="EMBL" id="GAA0345514.1"/>
    </source>
</evidence>
<dbReference type="Gene3D" id="3.30.365.10">
    <property type="entry name" value="Aldehyde oxidase/xanthine dehydrogenase, molybdopterin binding domain"/>
    <property type="match status" value="4"/>
</dbReference>
<dbReference type="PANTHER" id="PTHR47495:SF2">
    <property type="entry name" value="ALDEHYDE DEHYDROGENASE"/>
    <property type="match status" value="1"/>
</dbReference>
<dbReference type="InterPro" id="IPR036856">
    <property type="entry name" value="Ald_Oxase/Xan_DH_a/b_sf"/>
</dbReference>
<dbReference type="InterPro" id="IPR037165">
    <property type="entry name" value="AldOxase/xan_DH_Mopterin-bd_sf"/>
</dbReference>
<gene>
    <name evidence="2" type="ORF">GCM10009092_07490</name>
</gene>
<feature type="domain" description="Aldehyde oxidase/xanthine dehydrogenase a/b hammerhead" evidence="1">
    <location>
        <begin position="214"/>
        <end position="308"/>
    </location>
</feature>
<sequence length="737" mass="80954">MVQDPKRREFLKVSAIVSSSMLISILLPGQVRGSDNANAELSQWCVYVHIHSDNSVSMQSPIMEMGQFMRTAGPMILADEMDLDWSLIQFDTTMPTFLRRDEQNNIVYAHAQIGTGGSQTLKNNWSYLRTAGAIVRQMLIEEAAARWGCEAARLTAKNSRIIDSQSSRQFSYGELAQQASTRRVDLSRLKLKHPSQFSIIGSSKASIDGRDIVTGKPLFGIDENYRNALHAVIDRAPAMGARIAGYNREAALAIPGVKQIVETPHHSGPHWPGGETQICAAGVAVLADSHWAALQGKAALATTWTDANRYAGLNSAAHRTALNALAQSSNPGKRHRDDGNVEQAFEQAEQVLVHTYERALLSHACMEPLNCIADVQKHHAVVVVGHQWPHQVALEVEQLTGIDALRVEVRNKRMGGGFGRKGETDFLREAIWLSHKVGQPVKVLWTRENDMQRDYFAPAAAVKIKAGLKQGRIQGWHMRQAQTGGEAESHGFPAHLISDCRIESLTANHPFPLGAWRGPGQMQQAFAVESMLDELAYAKGSDPLTFRLTLMGPAKIYPINFWAANEIDSGRMANCYRLAAKMAGWGRTLKNGQGLGIAGHFTFGTYVVFVLQVQVDKNRKLQLQKAWGVIDCGLAVNPNHIRAQMEGGFIDGLNAALFNQVTVQDSIVATTNFDRLRWMRMQEAPTQIEIDIIQGAQSPTGVGEPPVAPAPAALANAIYAASGLRLRRMPFAEHINI</sequence>
<dbReference type="EMBL" id="BAAAEI010000006">
    <property type="protein sequence ID" value="GAA0345514.1"/>
    <property type="molecule type" value="Genomic_DNA"/>
</dbReference>
<dbReference type="SMART" id="SM01008">
    <property type="entry name" value="Ald_Xan_dh_C"/>
    <property type="match status" value="1"/>
</dbReference>
<dbReference type="InterPro" id="IPR052516">
    <property type="entry name" value="N-heterocyclic_Hydroxylase"/>
</dbReference>
<dbReference type="InterPro" id="IPR012368">
    <property type="entry name" value="OxRdtase_Mopterin-bd_su_IorB"/>
</dbReference>
<comment type="caution">
    <text evidence="2">The sequence shown here is derived from an EMBL/GenBank/DDBJ whole genome shotgun (WGS) entry which is preliminary data.</text>
</comment>
<keyword evidence="3" id="KW-1185">Reference proteome</keyword>
<organism evidence="2 3">
    <name type="scientific">Bowmanella denitrificans</name>
    <dbReference type="NCBI Taxonomy" id="366582"/>
    <lineage>
        <taxon>Bacteria</taxon>
        <taxon>Pseudomonadati</taxon>
        <taxon>Pseudomonadota</taxon>
        <taxon>Gammaproteobacteria</taxon>
        <taxon>Alteromonadales</taxon>
        <taxon>Alteromonadaceae</taxon>
        <taxon>Bowmanella</taxon>
    </lineage>
</organism>